<dbReference type="NCBIfam" id="NF003441">
    <property type="entry name" value="PRK04974.1"/>
    <property type="match status" value="1"/>
</dbReference>
<comment type="similarity">
    <text evidence="2">Belongs to the GPAT/DAPAT family.</text>
</comment>
<keyword evidence="6" id="KW-0012">Acyltransferase</keyword>
<dbReference type="SMART" id="SM00563">
    <property type="entry name" value="PlsC"/>
    <property type="match status" value="1"/>
</dbReference>
<feature type="domain" description="Phospholipid/glycerol acyltransferase" evidence="8">
    <location>
        <begin position="625"/>
        <end position="752"/>
    </location>
</feature>
<evidence type="ECO:0000256" key="7">
    <source>
        <dbReference type="SAM" id="MobiDB-lite"/>
    </source>
</evidence>
<dbReference type="InterPro" id="IPR045520">
    <property type="entry name" value="GPAT/DHAPAT_C"/>
</dbReference>
<dbReference type="PANTHER" id="PTHR12563:SF17">
    <property type="entry name" value="DIHYDROXYACETONE PHOSPHATE ACYLTRANSFERASE"/>
    <property type="match status" value="1"/>
</dbReference>
<dbReference type="EMBL" id="JAPDRN010000212">
    <property type="protein sequence ID" value="KAJ9612706.1"/>
    <property type="molecule type" value="Genomic_DNA"/>
</dbReference>
<reference evidence="9" key="1">
    <citation type="submission" date="2022-10" db="EMBL/GenBank/DDBJ databases">
        <title>Culturing micro-colonial fungi from biological soil crusts in the Mojave desert and describing Neophaeococcomyces mojavensis, and introducing the new genera and species Taxawa tesnikishii.</title>
        <authorList>
            <person name="Kurbessoian T."/>
            <person name="Stajich J.E."/>
        </authorList>
    </citation>
    <scope>NUCLEOTIDE SEQUENCE</scope>
    <source>
        <strain evidence="9">TK_35</strain>
    </source>
</reference>
<protein>
    <recommendedName>
        <fullName evidence="8">Phospholipid/glycerol acyltransferase domain-containing protein</fullName>
    </recommendedName>
</protein>
<dbReference type="GO" id="GO:0005886">
    <property type="term" value="C:plasma membrane"/>
    <property type="evidence" value="ECO:0007669"/>
    <property type="project" value="UniProtKB-SubCell"/>
</dbReference>
<evidence type="ECO:0000256" key="1">
    <source>
        <dbReference type="ARBA" id="ARBA00004413"/>
    </source>
</evidence>
<dbReference type="Pfam" id="PF19277">
    <property type="entry name" value="GPAT_C"/>
    <property type="match status" value="1"/>
</dbReference>
<dbReference type="GO" id="GO:0004366">
    <property type="term" value="F:glycerol-3-phosphate O-acyltransferase activity"/>
    <property type="evidence" value="ECO:0007669"/>
    <property type="project" value="InterPro"/>
</dbReference>
<dbReference type="GO" id="GO:0006631">
    <property type="term" value="P:fatty acid metabolic process"/>
    <property type="evidence" value="ECO:0007669"/>
    <property type="project" value="TreeGrafter"/>
</dbReference>
<sequence>MLLLAIAACRESGSDPAAAPAEPVAAVQAMAQRLAEDDLVGYAKLSVPPSQYQRLQQAWADGHSQWPLTGLPLGDQLLPMLAALREPGASVQLQRSFDRQLAGQARAVRQAAQSMGNFGVQYLRHQKGYTPGQQAHYIQLVQTLAAWAQDAPISDRARARSSIAALVGAAAKIGFQDDAGLQAAGMEGSLQQLAPFIHTVKAVLASYGLGVDEALRSMRGELLSVEGDNALVRLQYELAGRAMTVQVPLSRREGHWYLTRTLADTDALLRQADAARAAAGPGPNPLPFPGEESQPTPADTAPASPSTDAGTPPATTPVHARPAGRRPLWARLLGRLVEPWLSLKIEPEDPGQYNDGRPVMYVLEDYGLSNALILDKACRQAGLPSPLVPLAGDPTGRKRAYLALSRRSSSNSLIPEQRGAKTHSDSLAKVLQAHRVRDDLDVHLVPVSIFVGRAPDKQSGWFAVLFSENWALVGRFRRLLGLLLNGRSTIVRFAPPISLRSIIDEGLEPERTVRKLQRVLRTHFRRIRESVIGPDLSTRRLLVDQVLAAETVREAIASQAKRDNSKTSDAWKKAHAYAWEIAADYSSPVVRSASFMLSHVWNRIYAGVLVHHLDKFKAAAPGHEVVYVPSHRSHMDYLLLSYLLYDRGIVPPHIVAGINLNLPVVGTLLRKGGAFFIRRSIRGNALYSAVLSEYVAQLVAGGYSIEYFVEGGRSRTGRLLQPKGGMISMTLRAFLRQPRKPVLFQPIYIGYEKLMEGGSYLDELSGRPKEKESIWQLLWGIPKVLKQNYGQVVVNFGEPIALNDVLAEKAPEWGGEAVSEDEKPSWLSTTVDTLAERIQVRINGAADVNPINLLALALLSTPKHAMGEADLIAQIELCKTLLVEMPYSGRVTVTPHSPERIIAHAEEINVLTRIKHPLGDVLSVSGDTAVLLSYFRNNVVHLFTASSWVACCFQNNRRMSRTGLVQLGRTVYPFLQAELFLPWSEDEFAQRIDQTIDVFVREGLLQNVNEDDGGILARNTGQTDEVFRLRAIGHSLQQAFERYYIAISVLVKNGPGTLGAAELESLCQQAAQRLSLLYAPAAPEFFDKSLFRGFIQKLRELRLVWPDENSKLLFDDRLDAWAKDAKFILGRELRHTIERVSPEAARLNLRRLSGLAALIAAAGLAVASVQAAEACVDDTLPGRLADAPVRLCIEAKAGQPARYQLWLAGEVRISGDEPAARQGLGGDWYGHPLGLRCTGAGNVRRCDLTVDGEAAWSAELALPR</sequence>
<keyword evidence="5" id="KW-0472">Membrane</keyword>
<dbReference type="InterPro" id="IPR022284">
    <property type="entry name" value="GPAT/DHAPAT"/>
</dbReference>
<dbReference type="CDD" id="cd07993">
    <property type="entry name" value="LPLAT_DHAPAT-like"/>
    <property type="match status" value="1"/>
</dbReference>
<dbReference type="InterPro" id="IPR002123">
    <property type="entry name" value="Plipid/glycerol_acylTrfase"/>
</dbReference>
<feature type="compositionally biased region" description="Low complexity" evidence="7">
    <location>
        <begin position="295"/>
        <end position="309"/>
    </location>
</feature>
<evidence type="ECO:0000256" key="4">
    <source>
        <dbReference type="ARBA" id="ARBA00022679"/>
    </source>
</evidence>
<evidence type="ECO:0000313" key="9">
    <source>
        <dbReference type="EMBL" id="KAJ9612706.1"/>
    </source>
</evidence>
<evidence type="ECO:0000256" key="6">
    <source>
        <dbReference type="ARBA" id="ARBA00023315"/>
    </source>
</evidence>
<dbReference type="AlphaFoldDB" id="A0AA38XGK7"/>
<proteinExistence type="inferred from homology"/>
<dbReference type="PANTHER" id="PTHR12563">
    <property type="entry name" value="GLYCEROL-3-PHOSPHATE ACYLTRANSFERASE"/>
    <property type="match status" value="1"/>
</dbReference>
<dbReference type="HAMAP" id="MF_00393">
    <property type="entry name" value="Glyc3P_acyltrans"/>
    <property type="match status" value="1"/>
</dbReference>
<dbReference type="InterPro" id="IPR041728">
    <property type="entry name" value="GPAT/DHAPAT_LPLAT"/>
</dbReference>
<dbReference type="InterPro" id="IPR028354">
    <property type="entry name" value="GPAT_PlsB"/>
</dbReference>
<dbReference type="NCBIfam" id="TIGR03703">
    <property type="entry name" value="plsB"/>
    <property type="match status" value="1"/>
</dbReference>
<dbReference type="GO" id="GO:0008654">
    <property type="term" value="P:phospholipid biosynthetic process"/>
    <property type="evidence" value="ECO:0007669"/>
    <property type="project" value="InterPro"/>
</dbReference>
<name>A0AA38XGK7_9EURO</name>
<organism evidence="9">
    <name type="scientific">Knufia peltigerae</name>
    <dbReference type="NCBI Taxonomy" id="1002370"/>
    <lineage>
        <taxon>Eukaryota</taxon>
        <taxon>Fungi</taxon>
        <taxon>Dikarya</taxon>
        <taxon>Ascomycota</taxon>
        <taxon>Pezizomycotina</taxon>
        <taxon>Eurotiomycetes</taxon>
        <taxon>Chaetothyriomycetidae</taxon>
        <taxon>Chaetothyriales</taxon>
        <taxon>Trichomeriaceae</taxon>
        <taxon>Knufia</taxon>
    </lineage>
</organism>
<comment type="caution">
    <text evidence="9">The sequence shown here is derived from an EMBL/GenBank/DDBJ whole genome shotgun (WGS) entry which is preliminary data.</text>
</comment>
<keyword evidence="3" id="KW-1003">Cell membrane</keyword>
<evidence type="ECO:0000256" key="3">
    <source>
        <dbReference type="ARBA" id="ARBA00022475"/>
    </source>
</evidence>
<gene>
    <name evidence="9" type="ORF">H2204_015004</name>
</gene>
<evidence type="ECO:0000259" key="8">
    <source>
        <dbReference type="SMART" id="SM00563"/>
    </source>
</evidence>
<accession>A0AA38XGK7</accession>
<dbReference type="Pfam" id="PF01553">
    <property type="entry name" value="Acyltransferase"/>
    <property type="match status" value="1"/>
</dbReference>
<comment type="subcellular location">
    <subcellularLocation>
        <location evidence="1">Cell membrane</location>
        <topology evidence="1">Peripheral membrane protein</topology>
        <orientation evidence="1">Cytoplasmic side</orientation>
    </subcellularLocation>
</comment>
<dbReference type="PIRSF" id="PIRSF000437">
    <property type="entry name" value="GPAT_DHAPAT"/>
    <property type="match status" value="1"/>
</dbReference>
<evidence type="ECO:0000256" key="5">
    <source>
        <dbReference type="ARBA" id="ARBA00023136"/>
    </source>
</evidence>
<feature type="region of interest" description="Disordered" evidence="7">
    <location>
        <begin position="276"/>
        <end position="321"/>
    </location>
</feature>
<evidence type="ECO:0000256" key="2">
    <source>
        <dbReference type="ARBA" id="ARBA00007937"/>
    </source>
</evidence>
<dbReference type="PIRSF" id="PIRSF500064">
    <property type="entry name" value="GPAT"/>
    <property type="match status" value="1"/>
</dbReference>
<dbReference type="SUPFAM" id="SSF69593">
    <property type="entry name" value="Glycerol-3-phosphate (1)-acyltransferase"/>
    <property type="match status" value="1"/>
</dbReference>
<keyword evidence="4" id="KW-0808">Transferase</keyword>